<name>A0A9P6ZSX5_9AGAM</name>
<feature type="non-terminal residue" evidence="1">
    <location>
        <position position="225"/>
    </location>
</feature>
<dbReference type="OrthoDB" id="2669765at2759"/>
<organism evidence="1 2">
    <name type="scientific">Suillus placidus</name>
    <dbReference type="NCBI Taxonomy" id="48579"/>
    <lineage>
        <taxon>Eukaryota</taxon>
        <taxon>Fungi</taxon>
        <taxon>Dikarya</taxon>
        <taxon>Basidiomycota</taxon>
        <taxon>Agaricomycotina</taxon>
        <taxon>Agaricomycetes</taxon>
        <taxon>Agaricomycetidae</taxon>
        <taxon>Boletales</taxon>
        <taxon>Suillineae</taxon>
        <taxon>Suillaceae</taxon>
        <taxon>Suillus</taxon>
    </lineage>
</organism>
<evidence type="ECO:0000313" key="2">
    <source>
        <dbReference type="Proteomes" id="UP000714275"/>
    </source>
</evidence>
<gene>
    <name evidence="1" type="ORF">EV702DRAFT_955637</name>
</gene>
<feature type="non-terminal residue" evidence="1">
    <location>
        <position position="1"/>
    </location>
</feature>
<reference evidence="1" key="1">
    <citation type="journal article" date="2020" name="New Phytol.">
        <title>Comparative genomics reveals dynamic genome evolution in host specialist ectomycorrhizal fungi.</title>
        <authorList>
            <person name="Lofgren L.A."/>
            <person name="Nguyen N.H."/>
            <person name="Vilgalys R."/>
            <person name="Ruytinx J."/>
            <person name="Liao H.L."/>
            <person name="Branco S."/>
            <person name="Kuo A."/>
            <person name="LaButti K."/>
            <person name="Lipzen A."/>
            <person name="Andreopoulos W."/>
            <person name="Pangilinan J."/>
            <person name="Riley R."/>
            <person name="Hundley H."/>
            <person name="Na H."/>
            <person name="Barry K."/>
            <person name="Grigoriev I.V."/>
            <person name="Stajich J.E."/>
            <person name="Kennedy P.G."/>
        </authorList>
    </citation>
    <scope>NUCLEOTIDE SEQUENCE</scope>
    <source>
        <strain evidence="1">DOB743</strain>
    </source>
</reference>
<dbReference type="AlphaFoldDB" id="A0A9P6ZSX5"/>
<accession>A0A9P6ZSX5</accession>
<protein>
    <submittedName>
        <fullName evidence="1">Uncharacterized protein</fullName>
    </submittedName>
</protein>
<keyword evidence="2" id="KW-1185">Reference proteome</keyword>
<proteinExistence type="predicted"/>
<dbReference type="Proteomes" id="UP000714275">
    <property type="component" value="Unassembled WGS sequence"/>
</dbReference>
<dbReference type="EMBL" id="JABBWD010000035">
    <property type="protein sequence ID" value="KAG1775271.1"/>
    <property type="molecule type" value="Genomic_DNA"/>
</dbReference>
<sequence>IGVAHQWYWSEKRAQVLVANLRVYHQCHHPFAGGQADGLSWRENLPISAEEYPLKALAITLLSVVPHAGDVERLFSDMGSQSVKRCNLSVATFETITKIHANLRFHSHQKTLASGRPVCHRHAHMHTRDEPGIDLNTARNLENTFAFEPPLTIQSNNSDDLLTGPEDISVDEIDAEFDALEKQNVVERFKDVDIDGLEILEGNVYNFDELARVEAGMVPKSIDEE</sequence>
<comment type="caution">
    <text evidence="1">The sequence shown here is derived from an EMBL/GenBank/DDBJ whole genome shotgun (WGS) entry which is preliminary data.</text>
</comment>
<evidence type="ECO:0000313" key="1">
    <source>
        <dbReference type="EMBL" id="KAG1775271.1"/>
    </source>
</evidence>